<evidence type="ECO:0000313" key="3">
    <source>
        <dbReference type="Proteomes" id="UP000008810"/>
    </source>
</evidence>
<proteinExistence type="predicted"/>
<evidence type="ECO:0000313" key="1">
    <source>
        <dbReference type="EMBL" id="KQJ85924.1"/>
    </source>
</evidence>
<reference evidence="1" key="2">
    <citation type="submission" date="2017-06" db="EMBL/GenBank/DDBJ databases">
        <title>WGS assembly of Brachypodium distachyon.</title>
        <authorList>
            <consortium name="The International Brachypodium Initiative"/>
            <person name="Lucas S."/>
            <person name="Harmon-Smith M."/>
            <person name="Lail K."/>
            <person name="Tice H."/>
            <person name="Grimwood J."/>
            <person name="Bruce D."/>
            <person name="Barry K."/>
            <person name="Shu S."/>
            <person name="Lindquist E."/>
            <person name="Wang M."/>
            <person name="Pitluck S."/>
            <person name="Vogel J.P."/>
            <person name="Garvin D.F."/>
            <person name="Mockler T.C."/>
            <person name="Schmutz J."/>
            <person name="Rokhsar D."/>
            <person name="Bevan M.W."/>
        </authorList>
    </citation>
    <scope>NUCLEOTIDE SEQUENCE</scope>
    <source>
        <strain evidence="1">Bd21</strain>
    </source>
</reference>
<keyword evidence="3" id="KW-1185">Reference proteome</keyword>
<dbReference type="InParanoid" id="A0A0Q3EHY0"/>
<dbReference type="EnsemblPlants" id="KQJ85924">
    <property type="protein sequence ID" value="KQJ85924"/>
    <property type="gene ID" value="BRADI_4g02473v3"/>
</dbReference>
<protein>
    <submittedName>
        <fullName evidence="1 2">Uncharacterized protein</fullName>
    </submittedName>
</protein>
<organism evidence="1">
    <name type="scientific">Brachypodium distachyon</name>
    <name type="common">Purple false brome</name>
    <name type="synonym">Trachynia distachya</name>
    <dbReference type="NCBI Taxonomy" id="15368"/>
    <lineage>
        <taxon>Eukaryota</taxon>
        <taxon>Viridiplantae</taxon>
        <taxon>Streptophyta</taxon>
        <taxon>Embryophyta</taxon>
        <taxon>Tracheophyta</taxon>
        <taxon>Spermatophyta</taxon>
        <taxon>Magnoliopsida</taxon>
        <taxon>Liliopsida</taxon>
        <taxon>Poales</taxon>
        <taxon>Poaceae</taxon>
        <taxon>BOP clade</taxon>
        <taxon>Pooideae</taxon>
        <taxon>Stipodae</taxon>
        <taxon>Brachypodieae</taxon>
        <taxon>Brachypodium</taxon>
    </lineage>
</organism>
<sequence>MEIWKDRSMDLPSSCDSRVFDRAPNQQMKLQHDLIRSYHISIHANLDIWSDQIMLAASPACMVHMIPFLLERIGVSKGGRRPGIIGEEEEDLTIVSEIYRWPSSKAVREKLKTLSLSPSLVVYFQ</sequence>
<dbReference type="Proteomes" id="UP000008810">
    <property type="component" value="Chromosome 4"/>
</dbReference>
<dbReference type="AlphaFoldDB" id="A0A0Q3EHY0"/>
<accession>A0A0Q3EHY0</accession>
<name>A0A0Q3EHY0_BRADI</name>
<reference evidence="2" key="3">
    <citation type="submission" date="2018-08" db="UniProtKB">
        <authorList>
            <consortium name="EnsemblPlants"/>
        </authorList>
    </citation>
    <scope>IDENTIFICATION</scope>
    <source>
        <strain evidence="2">cv. Bd21</strain>
    </source>
</reference>
<dbReference type="Gramene" id="KQJ85924">
    <property type="protein sequence ID" value="KQJ85924"/>
    <property type="gene ID" value="BRADI_4g02473v3"/>
</dbReference>
<reference evidence="1 2" key="1">
    <citation type="journal article" date="2010" name="Nature">
        <title>Genome sequencing and analysis of the model grass Brachypodium distachyon.</title>
        <authorList>
            <consortium name="International Brachypodium Initiative"/>
        </authorList>
    </citation>
    <scope>NUCLEOTIDE SEQUENCE [LARGE SCALE GENOMIC DNA]</scope>
    <source>
        <strain evidence="1 2">Bd21</strain>
    </source>
</reference>
<gene>
    <name evidence="1" type="ORF">BRADI_4g02473v3</name>
</gene>
<dbReference type="EMBL" id="CM000883">
    <property type="protein sequence ID" value="KQJ85924.1"/>
    <property type="molecule type" value="Genomic_DNA"/>
</dbReference>
<evidence type="ECO:0000313" key="2">
    <source>
        <dbReference type="EnsemblPlants" id="KQJ85924"/>
    </source>
</evidence>